<organism evidence="1 2">
    <name type="scientific">Bursaphelenchus xylophilus</name>
    <name type="common">Pinewood nematode worm</name>
    <name type="synonym">Aphelenchoides xylophilus</name>
    <dbReference type="NCBI Taxonomy" id="6326"/>
    <lineage>
        <taxon>Eukaryota</taxon>
        <taxon>Metazoa</taxon>
        <taxon>Ecdysozoa</taxon>
        <taxon>Nematoda</taxon>
        <taxon>Chromadorea</taxon>
        <taxon>Rhabditida</taxon>
        <taxon>Tylenchina</taxon>
        <taxon>Tylenchomorpha</taxon>
        <taxon>Aphelenchoidea</taxon>
        <taxon>Aphelenchoididae</taxon>
        <taxon>Bursaphelenchus</taxon>
    </lineage>
</organism>
<sequence length="86" mass="9338">MMAMRSFVHPEVRACVREWSDGGGRPNHYPMVSAAPRSPASLVYSNSRPQRELIKMSDRSAGVSQVAGLHTLAFTAAIQQIATAPK</sequence>
<protein>
    <submittedName>
        <fullName evidence="2">Uncharacterized protein</fullName>
    </submittedName>
</protein>
<proteinExistence type="predicted"/>
<dbReference type="AlphaFoldDB" id="A0A1I7SDV3"/>
<evidence type="ECO:0000313" key="1">
    <source>
        <dbReference type="Proteomes" id="UP000095284"/>
    </source>
</evidence>
<dbReference type="Proteomes" id="UP000095284">
    <property type="component" value="Unplaced"/>
</dbReference>
<name>A0A1I7SDV3_BURXY</name>
<evidence type="ECO:0000313" key="2">
    <source>
        <dbReference type="WBParaSite" id="BXY_1121100.1"/>
    </source>
</evidence>
<accession>A0A1I7SDV3</accession>
<reference evidence="2" key="1">
    <citation type="submission" date="2016-11" db="UniProtKB">
        <authorList>
            <consortium name="WormBaseParasite"/>
        </authorList>
    </citation>
    <scope>IDENTIFICATION</scope>
</reference>
<dbReference type="WBParaSite" id="BXY_1121100.1">
    <property type="protein sequence ID" value="BXY_1121100.1"/>
    <property type="gene ID" value="BXY_1121100"/>
</dbReference>